<evidence type="ECO:0000256" key="1">
    <source>
        <dbReference type="ARBA" id="ARBA00022723"/>
    </source>
</evidence>
<proteinExistence type="predicted"/>
<reference evidence="8 9" key="1">
    <citation type="submission" date="2019-02" db="EMBL/GenBank/DDBJ databases">
        <title>Genome sequencing of the rare red list fungi Phellinidium pouzarii.</title>
        <authorList>
            <person name="Buettner E."/>
            <person name="Kellner H."/>
        </authorList>
    </citation>
    <scope>NUCLEOTIDE SEQUENCE [LARGE SCALE GENOMIC DNA]</scope>
    <source>
        <strain evidence="8 9">DSM 108285</strain>
    </source>
</reference>
<evidence type="ECO:0000313" key="9">
    <source>
        <dbReference type="Proteomes" id="UP000308199"/>
    </source>
</evidence>
<feature type="zinc finger region" description="C3H1-type" evidence="5">
    <location>
        <begin position="233"/>
        <end position="261"/>
    </location>
</feature>
<feature type="zinc finger region" description="C3H1-type" evidence="5">
    <location>
        <begin position="209"/>
        <end position="232"/>
    </location>
</feature>
<dbReference type="Proteomes" id="UP000308199">
    <property type="component" value="Unassembled WGS sequence"/>
</dbReference>
<keyword evidence="9" id="KW-1185">Reference proteome</keyword>
<feature type="zinc finger region" description="C3H1-type" evidence="5">
    <location>
        <begin position="177"/>
        <end position="205"/>
    </location>
</feature>
<feature type="region of interest" description="Disordered" evidence="6">
    <location>
        <begin position="123"/>
        <end position="155"/>
    </location>
</feature>
<feature type="region of interest" description="Disordered" evidence="6">
    <location>
        <begin position="32"/>
        <end position="73"/>
    </location>
</feature>
<dbReference type="PROSITE" id="PS50103">
    <property type="entry name" value="ZF_C3H1"/>
    <property type="match status" value="4"/>
</dbReference>
<evidence type="ECO:0000259" key="7">
    <source>
        <dbReference type="PROSITE" id="PS50103"/>
    </source>
</evidence>
<gene>
    <name evidence="8" type="ORF">EW145_g5079</name>
</gene>
<dbReference type="OrthoDB" id="410307at2759"/>
<feature type="domain" description="C3H1-type" evidence="7">
    <location>
        <begin position="209"/>
        <end position="232"/>
    </location>
</feature>
<sequence length="416" mass="45841">MSLSSEDTLKAEIARLTGIESVRQSHIPSHEYTGAINRHKAGPTSSAPSFSGRNNSYVNPDYKPPSDLATGPGRTIQRTFEASRPLASSSHHREVVIDGVAFRSSERSLVRKDFAKAPLKPLQPTRQDYAGSYPGSRATHRHYKSKSSRRFPQNRNMTLANGRKPISVGRKSVKSVKYIDKQCSRFSVTGICPRGRICPYKHDPCKTAICWPFLQGTCINTAENCLLSHDPTPERTPLCVHFANHGRCKNGDSCFFPHVRVGPRDGVCRDFAVLGYCEKGIDCDKQHVRECPDFAERGICPNPKCKLPHVIRASQRRAALSAAAVVPSVAITVTQSEQIYSAAESLDAPSAPSGSDAKIGDEYISLTFHESEESDDEDNEDEDDDDEDENEEADGDGECEEDDDPNDDMGSMEVHV</sequence>
<feature type="domain" description="C3H1-type" evidence="7">
    <location>
        <begin position="262"/>
        <end position="290"/>
    </location>
</feature>
<keyword evidence="3 5" id="KW-0863">Zinc-finger</keyword>
<evidence type="ECO:0000256" key="4">
    <source>
        <dbReference type="ARBA" id="ARBA00022833"/>
    </source>
</evidence>
<dbReference type="SMART" id="SM00356">
    <property type="entry name" value="ZnF_C3H1"/>
    <property type="match status" value="5"/>
</dbReference>
<evidence type="ECO:0000256" key="6">
    <source>
        <dbReference type="SAM" id="MobiDB-lite"/>
    </source>
</evidence>
<feature type="domain" description="C3H1-type" evidence="7">
    <location>
        <begin position="233"/>
        <end position="261"/>
    </location>
</feature>
<feature type="compositionally biased region" description="Acidic residues" evidence="6">
    <location>
        <begin position="372"/>
        <end position="407"/>
    </location>
</feature>
<evidence type="ECO:0000256" key="2">
    <source>
        <dbReference type="ARBA" id="ARBA00022737"/>
    </source>
</evidence>
<comment type="caution">
    <text evidence="8">The sequence shown here is derived from an EMBL/GenBank/DDBJ whole genome shotgun (WGS) entry which is preliminary data.</text>
</comment>
<evidence type="ECO:0000313" key="8">
    <source>
        <dbReference type="EMBL" id="THH05052.1"/>
    </source>
</evidence>
<dbReference type="GO" id="GO:0005634">
    <property type="term" value="C:nucleus"/>
    <property type="evidence" value="ECO:0007669"/>
    <property type="project" value="TreeGrafter"/>
</dbReference>
<dbReference type="Gene3D" id="6.10.250.3220">
    <property type="match status" value="1"/>
</dbReference>
<dbReference type="SUPFAM" id="SSF90229">
    <property type="entry name" value="CCCH zinc finger"/>
    <property type="match status" value="3"/>
</dbReference>
<protein>
    <recommendedName>
        <fullName evidence="7">C3H1-type domain-containing protein</fullName>
    </recommendedName>
</protein>
<dbReference type="PANTHER" id="PTHR46156:SF1">
    <property type="entry name" value="ZINC FINGER CCCH DOMAIN-CONTAINING PROTEIN 3"/>
    <property type="match status" value="1"/>
</dbReference>
<feature type="domain" description="C3H1-type" evidence="7">
    <location>
        <begin position="177"/>
        <end position="205"/>
    </location>
</feature>
<evidence type="ECO:0000256" key="5">
    <source>
        <dbReference type="PROSITE-ProRule" id="PRU00723"/>
    </source>
</evidence>
<keyword evidence="2" id="KW-0677">Repeat</keyword>
<dbReference type="AlphaFoldDB" id="A0A4S4L1B7"/>
<organism evidence="8 9">
    <name type="scientific">Phellinidium pouzarii</name>
    <dbReference type="NCBI Taxonomy" id="167371"/>
    <lineage>
        <taxon>Eukaryota</taxon>
        <taxon>Fungi</taxon>
        <taxon>Dikarya</taxon>
        <taxon>Basidiomycota</taxon>
        <taxon>Agaricomycotina</taxon>
        <taxon>Agaricomycetes</taxon>
        <taxon>Hymenochaetales</taxon>
        <taxon>Hymenochaetaceae</taxon>
        <taxon>Phellinidium</taxon>
    </lineage>
</organism>
<dbReference type="Gene3D" id="4.10.1000.10">
    <property type="entry name" value="Zinc finger, CCCH-type"/>
    <property type="match status" value="2"/>
</dbReference>
<dbReference type="PANTHER" id="PTHR46156">
    <property type="entry name" value="CCCH ZINGC FINGER"/>
    <property type="match status" value="1"/>
</dbReference>
<keyword evidence="4 5" id="KW-0862">Zinc</keyword>
<keyword evidence="1 5" id="KW-0479">Metal-binding</keyword>
<dbReference type="EMBL" id="SGPK01000290">
    <property type="protein sequence ID" value="THH05052.1"/>
    <property type="molecule type" value="Genomic_DNA"/>
</dbReference>
<name>A0A4S4L1B7_9AGAM</name>
<evidence type="ECO:0000256" key="3">
    <source>
        <dbReference type="ARBA" id="ARBA00022771"/>
    </source>
</evidence>
<dbReference type="InterPro" id="IPR000571">
    <property type="entry name" value="Znf_CCCH"/>
</dbReference>
<dbReference type="InterPro" id="IPR036855">
    <property type="entry name" value="Znf_CCCH_sf"/>
</dbReference>
<accession>A0A4S4L1B7</accession>
<feature type="zinc finger region" description="C3H1-type" evidence="5">
    <location>
        <begin position="262"/>
        <end position="290"/>
    </location>
</feature>
<dbReference type="FunFam" id="4.10.1000.10:FF:000022">
    <property type="entry name" value="Zinc finger CCCH domain-containing protein 7"/>
    <property type="match status" value="1"/>
</dbReference>
<feature type="compositionally biased region" description="Polar residues" evidence="6">
    <location>
        <begin position="43"/>
        <end position="58"/>
    </location>
</feature>
<feature type="compositionally biased region" description="Basic residues" evidence="6">
    <location>
        <begin position="138"/>
        <end position="149"/>
    </location>
</feature>
<feature type="region of interest" description="Disordered" evidence="6">
    <location>
        <begin position="344"/>
        <end position="416"/>
    </location>
</feature>
<dbReference type="GO" id="GO:0008270">
    <property type="term" value="F:zinc ion binding"/>
    <property type="evidence" value="ECO:0007669"/>
    <property type="project" value="UniProtKB-KW"/>
</dbReference>